<gene>
    <name evidence="3" type="ORF">Q2T77_10645</name>
</gene>
<feature type="compositionally biased region" description="Low complexity" evidence="1">
    <location>
        <begin position="121"/>
        <end position="134"/>
    </location>
</feature>
<reference evidence="3" key="1">
    <citation type="submission" date="2023-06" db="EMBL/GenBank/DDBJ databases">
        <authorList>
            <person name="Jiang Y."/>
            <person name="Liu Q."/>
        </authorList>
    </citation>
    <scope>NUCLEOTIDE SEQUENCE</scope>
    <source>
        <strain evidence="3">CGMCC 1.12090</strain>
    </source>
</reference>
<evidence type="ECO:0000313" key="3">
    <source>
        <dbReference type="EMBL" id="MDO1532747.1"/>
    </source>
</evidence>
<proteinExistence type="predicted"/>
<sequence length="184" mass="18854">MTKYCSSCHTPNPDRARRCRGCGGRFSGIRTPTFGFDSTRLEAAETTWIPPGRREPPPKPSGHAAAPGARKPRTRRSTTAAAVAAKLAVLAALAGAAVLVAQVVPADRWGRAIARWTEPAVRAPAAPARQAARSSPPPAAEAPANSAAAVLDALGIDPARIAGPPPVDAPAIGPVDPDAASRSR</sequence>
<keyword evidence="2" id="KW-0472">Membrane</keyword>
<comment type="caution">
    <text evidence="3">The sequence shown here is derived from an EMBL/GenBank/DDBJ whole genome shotgun (WGS) entry which is preliminary data.</text>
</comment>
<keyword evidence="2" id="KW-1133">Transmembrane helix</keyword>
<organism evidence="3 4">
    <name type="scientific">Variovorax ginsengisoli</name>
    <dbReference type="NCBI Taxonomy" id="363844"/>
    <lineage>
        <taxon>Bacteria</taxon>
        <taxon>Pseudomonadati</taxon>
        <taxon>Pseudomonadota</taxon>
        <taxon>Betaproteobacteria</taxon>
        <taxon>Burkholderiales</taxon>
        <taxon>Comamonadaceae</taxon>
        <taxon>Variovorax</taxon>
    </lineage>
</organism>
<dbReference type="Proteomes" id="UP001169027">
    <property type="component" value="Unassembled WGS sequence"/>
</dbReference>
<dbReference type="RefSeq" id="WP_301807886.1">
    <property type="nucleotide sequence ID" value="NZ_JAUJZH010000006.1"/>
</dbReference>
<evidence type="ECO:0000256" key="1">
    <source>
        <dbReference type="SAM" id="MobiDB-lite"/>
    </source>
</evidence>
<name>A0ABT8S425_9BURK</name>
<dbReference type="EMBL" id="JAUKVY010000006">
    <property type="protein sequence ID" value="MDO1532747.1"/>
    <property type="molecule type" value="Genomic_DNA"/>
</dbReference>
<evidence type="ECO:0000256" key="2">
    <source>
        <dbReference type="SAM" id="Phobius"/>
    </source>
</evidence>
<feature type="region of interest" description="Disordered" evidence="1">
    <location>
        <begin position="121"/>
        <end position="146"/>
    </location>
</feature>
<accession>A0ABT8S425</accession>
<protein>
    <recommendedName>
        <fullName evidence="5">Zinc ribbon domain-containing protein</fullName>
    </recommendedName>
</protein>
<keyword evidence="4" id="KW-1185">Reference proteome</keyword>
<evidence type="ECO:0000313" key="4">
    <source>
        <dbReference type="Proteomes" id="UP001169027"/>
    </source>
</evidence>
<feature type="region of interest" description="Disordered" evidence="1">
    <location>
        <begin position="46"/>
        <end position="77"/>
    </location>
</feature>
<feature type="region of interest" description="Disordered" evidence="1">
    <location>
        <begin position="159"/>
        <end position="184"/>
    </location>
</feature>
<keyword evidence="2" id="KW-0812">Transmembrane</keyword>
<feature type="transmembrane region" description="Helical" evidence="2">
    <location>
        <begin position="80"/>
        <end position="101"/>
    </location>
</feature>
<evidence type="ECO:0008006" key="5">
    <source>
        <dbReference type="Google" id="ProtNLM"/>
    </source>
</evidence>